<organism evidence="3 4">
    <name type="scientific">Sphaeroforma arctica JP610</name>
    <dbReference type="NCBI Taxonomy" id="667725"/>
    <lineage>
        <taxon>Eukaryota</taxon>
        <taxon>Ichthyosporea</taxon>
        <taxon>Ichthyophonida</taxon>
        <taxon>Sphaeroforma</taxon>
    </lineage>
</organism>
<evidence type="ECO:0000256" key="2">
    <source>
        <dbReference type="PIRSR" id="PIRSR005211-1"/>
    </source>
</evidence>
<dbReference type="GO" id="GO:0047372">
    <property type="term" value="F:monoacylglycerol lipase activity"/>
    <property type="evidence" value="ECO:0007669"/>
    <property type="project" value="TreeGrafter"/>
</dbReference>
<dbReference type="AlphaFoldDB" id="A0A0L0FZC6"/>
<dbReference type="eggNOG" id="KOG1838">
    <property type="taxonomic scope" value="Eukaryota"/>
</dbReference>
<evidence type="ECO:0000313" key="4">
    <source>
        <dbReference type="Proteomes" id="UP000054560"/>
    </source>
</evidence>
<dbReference type="InterPro" id="IPR012020">
    <property type="entry name" value="ABHD4"/>
</dbReference>
<feature type="active site" description="Charge relay system" evidence="2">
    <location>
        <position position="191"/>
    </location>
</feature>
<keyword evidence="4" id="KW-1185">Reference proteome</keyword>
<dbReference type="RefSeq" id="XP_014155886.1">
    <property type="nucleotide sequence ID" value="XM_014300411.1"/>
</dbReference>
<dbReference type="InterPro" id="IPR050960">
    <property type="entry name" value="AB_hydrolase_4_sf"/>
</dbReference>
<dbReference type="PANTHER" id="PTHR10794">
    <property type="entry name" value="ABHYDROLASE DOMAIN-CONTAINING PROTEIN"/>
    <property type="match status" value="1"/>
</dbReference>
<dbReference type="GO" id="GO:0034338">
    <property type="term" value="F:short-chain carboxylesterase activity"/>
    <property type="evidence" value="ECO:0007669"/>
    <property type="project" value="TreeGrafter"/>
</dbReference>
<feature type="active site" description="Charge relay system" evidence="2">
    <location>
        <position position="318"/>
    </location>
</feature>
<protein>
    <recommendedName>
        <fullName evidence="5">AB hydrolase-1 domain-containing protein</fullName>
    </recommendedName>
</protein>
<gene>
    <name evidence="3" type="ORF">SARC_05713</name>
</gene>
<evidence type="ECO:0000256" key="1">
    <source>
        <dbReference type="ARBA" id="ARBA00010884"/>
    </source>
</evidence>
<dbReference type="Proteomes" id="UP000054560">
    <property type="component" value="Unassembled WGS sequence"/>
</dbReference>
<sequence>MAEIQNAAALEANMAELSVEEQSKGEASLKSSASANSFRELQFQAPYGLGGPTRQTVIVALCVSRMSFAIQQNSGDMLVTAEVMPLIILNDGDSTAEDVQTSLMKKTEHKITCRRVRYETEDDDFLDVDYFDCTDNPCRYLYREMQLNPNTTLIYRQARLYYAGDIYDPGFVLECIMKEYPDAMIGLCGFSLGASQTLNYMCHRAKDYPDRLKLAVAISPPLYLDKGIIAMEKPAGKKWNNYLLSGLKTLVKPLEPVLEKKIDMAKVYAAKSMREFDTVFTAPLHGFESTEQYYSQCSAGPLLGQIERSTLVIRSGDDPFLAPEDVECPHLRTNPNITALLTSQGGHVGFIERRGVQLLPWAERVAADWCAAIFGIADEKSPGEMEL</sequence>
<reference evidence="3 4" key="1">
    <citation type="submission" date="2011-02" db="EMBL/GenBank/DDBJ databases">
        <title>The Genome Sequence of Sphaeroforma arctica JP610.</title>
        <authorList>
            <consortium name="The Broad Institute Genome Sequencing Platform"/>
            <person name="Russ C."/>
            <person name="Cuomo C."/>
            <person name="Young S.K."/>
            <person name="Zeng Q."/>
            <person name="Gargeya S."/>
            <person name="Alvarado L."/>
            <person name="Berlin A."/>
            <person name="Chapman S.B."/>
            <person name="Chen Z."/>
            <person name="Freedman E."/>
            <person name="Gellesch M."/>
            <person name="Goldberg J."/>
            <person name="Griggs A."/>
            <person name="Gujja S."/>
            <person name="Heilman E."/>
            <person name="Heiman D."/>
            <person name="Howarth C."/>
            <person name="Mehta T."/>
            <person name="Neiman D."/>
            <person name="Pearson M."/>
            <person name="Roberts A."/>
            <person name="Saif S."/>
            <person name="Shea T."/>
            <person name="Shenoy N."/>
            <person name="Sisk P."/>
            <person name="Stolte C."/>
            <person name="Sykes S."/>
            <person name="White J."/>
            <person name="Yandava C."/>
            <person name="Burger G."/>
            <person name="Gray M.W."/>
            <person name="Holland P.W.H."/>
            <person name="King N."/>
            <person name="Lang F.B.F."/>
            <person name="Roger A.J."/>
            <person name="Ruiz-Trillo I."/>
            <person name="Haas B."/>
            <person name="Nusbaum C."/>
            <person name="Birren B."/>
        </authorList>
    </citation>
    <scope>NUCLEOTIDE SEQUENCE [LARGE SCALE GENOMIC DNA]</scope>
    <source>
        <strain evidence="3 4">JP610</strain>
    </source>
</reference>
<dbReference type="EMBL" id="KQ241972">
    <property type="protein sequence ID" value="KNC81984.1"/>
    <property type="molecule type" value="Genomic_DNA"/>
</dbReference>
<dbReference type="PANTHER" id="PTHR10794:SF94">
    <property type="entry name" value="ESTERASE YHET-RELATED"/>
    <property type="match status" value="1"/>
</dbReference>
<dbReference type="PIRSF" id="PIRSF005211">
    <property type="entry name" value="Ab_hydro_YheT"/>
    <property type="match status" value="1"/>
</dbReference>
<dbReference type="SUPFAM" id="SSF53474">
    <property type="entry name" value="alpha/beta-Hydrolases"/>
    <property type="match status" value="1"/>
</dbReference>
<dbReference type="STRING" id="667725.A0A0L0FZC6"/>
<proteinExistence type="inferred from homology"/>
<name>A0A0L0FZC6_9EUKA</name>
<dbReference type="OrthoDB" id="5954035at2759"/>
<evidence type="ECO:0008006" key="5">
    <source>
        <dbReference type="Google" id="ProtNLM"/>
    </source>
</evidence>
<comment type="similarity">
    <text evidence="1">Belongs to the AB hydrolase superfamily. AB hydrolase 4 family.</text>
</comment>
<feature type="active site" description="Charge relay system" evidence="2">
    <location>
        <position position="347"/>
    </location>
</feature>
<dbReference type="GeneID" id="25906217"/>
<dbReference type="Gene3D" id="3.40.50.1820">
    <property type="entry name" value="alpha/beta hydrolase"/>
    <property type="match status" value="1"/>
</dbReference>
<accession>A0A0L0FZC6</accession>
<dbReference type="InterPro" id="IPR029058">
    <property type="entry name" value="AB_hydrolase_fold"/>
</dbReference>
<evidence type="ECO:0000313" key="3">
    <source>
        <dbReference type="EMBL" id="KNC81984.1"/>
    </source>
</evidence>